<dbReference type="Proteomes" id="UP000266091">
    <property type="component" value="Unassembled WGS sequence"/>
</dbReference>
<protein>
    <submittedName>
        <fullName evidence="2">Uncharacterized protein</fullName>
    </submittedName>
</protein>
<comment type="caution">
    <text evidence="2">The sequence shown here is derived from an EMBL/GenBank/DDBJ whole genome shotgun (WGS) entry which is preliminary data.</text>
</comment>
<organism evidence="2 3">
    <name type="scientific">Mesosutterella multiformis</name>
    <dbReference type="NCBI Taxonomy" id="2259133"/>
    <lineage>
        <taxon>Bacteria</taxon>
        <taxon>Pseudomonadati</taxon>
        <taxon>Pseudomonadota</taxon>
        <taxon>Betaproteobacteria</taxon>
        <taxon>Burkholderiales</taxon>
        <taxon>Sutterellaceae</taxon>
        <taxon>Mesosutterella</taxon>
    </lineage>
</organism>
<sequence length="44" mass="5003">MKRIRGGHQKNNMLDAAYIAWAWYIPGIAFVAAKTQAQQDLQVQ</sequence>
<keyword evidence="1" id="KW-0812">Transmembrane</keyword>
<evidence type="ECO:0000256" key="1">
    <source>
        <dbReference type="SAM" id="Phobius"/>
    </source>
</evidence>
<proteinExistence type="predicted"/>
<dbReference type="AlphaFoldDB" id="A0A388SBD8"/>
<name>A0A388SBD8_9BURK</name>
<evidence type="ECO:0000313" key="2">
    <source>
        <dbReference type="EMBL" id="GBO92953.1"/>
    </source>
</evidence>
<dbReference type="EMBL" id="BGZJ01000001">
    <property type="protein sequence ID" value="GBO92953.1"/>
    <property type="molecule type" value="Genomic_DNA"/>
</dbReference>
<keyword evidence="3" id="KW-1185">Reference proteome</keyword>
<reference evidence="2 3" key="1">
    <citation type="journal article" date="2018" name="Int. J. Syst. Evol. Microbiol.">
        <title>Mesosutterella multiformis gen. nov., sp. nov., a member of the family Sutterellaceae and Sutterella megalosphaeroides sp. nov., isolated from human faeces.</title>
        <authorList>
            <person name="Sakamoto M."/>
            <person name="Ikeyama N."/>
            <person name="Kunihiro T."/>
            <person name="Iino T."/>
            <person name="Yuki M."/>
            <person name="Ohkuma M."/>
        </authorList>
    </citation>
    <scope>NUCLEOTIDE SEQUENCE [LARGE SCALE GENOMIC DNA]</scope>
    <source>
        <strain evidence="2 3">4NBBH2</strain>
    </source>
</reference>
<gene>
    <name evidence="2" type="ORF">MESMUL_03070</name>
</gene>
<keyword evidence="1" id="KW-0472">Membrane</keyword>
<dbReference type="RefSeq" id="WP_269148209.1">
    <property type="nucleotide sequence ID" value="NZ_BGZJ01000001.1"/>
</dbReference>
<accession>A0A388SBD8</accession>
<keyword evidence="1" id="KW-1133">Transmembrane helix</keyword>
<feature type="transmembrane region" description="Helical" evidence="1">
    <location>
        <begin position="12"/>
        <end position="33"/>
    </location>
</feature>
<evidence type="ECO:0000313" key="3">
    <source>
        <dbReference type="Proteomes" id="UP000266091"/>
    </source>
</evidence>